<dbReference type="EMBL" id="JACTNZ010000007">
    <property type="protein sequence ID" value="KAG5540488.1"/>
    <property type="molecule type" value="Genomic_DNA"/>
</dbReference>
<comment type="caution">
    <text evidence="2">The sequence shown here is derived from an EMBL/GenBank/DDBJ whole genome shotgun (WGS) entry which is preliminary data.</text>
</comment>
<keyword evidence="1" id="KW-0472">Membrane</keyword>
<reference evidence="2" key="1">
    <citation type="submission" date="2020-08" db="EMBL/GenBank/DDBJ databases">
        <title>Plant Genome Project.</title>
        <authorList>
            <person name="Zhang R.-G."/>
        </authorList>
    </citation>
    <scope>NUCLEOTIDE SEQUENCE</scope>
    <source>
        <strain evidence="2">WSP0</strain>
        <tissue evidence="2">Leaf</tissue>
    </source>
</reference>
<evidence type="ECO:0000313" key="3">
    <source>
        <dbReference type="Proteomes" id="UP000823749"/>
    </source>
</evidence>
<feature type="transmembrane region" description="Helical" evidence="1">
    <location>
        <begin position="12"/>
        <end position="30"/>
    </location>
</feature>
<sequence length="50" mass="5171">MGDCSIDTSEKNGVVILILLHIAIASAAAVPSSSKEAFDMGRPVRSVITV</sequence>
<evidence type="ECO:0000256" key="1">
    <source>
        <dbReference type="SAM" id="Phobius"/>
    </source>
</evidence>
<keyword evidence="3" id="KW-1185">Reference proteome</keyword>
<name>A0AAV6JID8_9ERIC</name>
<proteinExistence type="predicted"/>
<dbReference type="Proteomes" id="UP000823749">
    <property type="component" value="Chromosome 7"/>
</dbReference>
<keyword evidence="1" id="KW-1133">Transmembrane helix</keyword>
<keyword evidence="1" id="KW-0812">Transmembrane</keyword>
<gene>
    <name evidence="2" type="ORF">RHGRI_020638</name>
</gene>
<organism evidence="2 3">
    <name type="scientific">Rhododendron griersonianum</name>
    <dbReference type="NCBI Taxonomy" id="479676"/>
    <lineage>
        <taxon>Eukaryota</taxon>
        <taxon>Viridiplantae</taxon>
        <taxon>Streptophyta</taxon>
        <taxon>Embryophyta</taxon>
        <taxon>Tracheophyta</taxon>
        <taxon>Spermatophyta</taxon>
        <taxon>Magnoliopsida</taxon>
        <taxon>eudicotyledons</taxon>
        <taxon>Gunneridae</taxon>
        <taxon>Pentapetalae</taxon>
        <taxon>asterids</taxon>
        <taxon>Ericales</taxon>
        <taxon>Ericaceae</taxon>
        <taxon>Ericoideae</taxon>
        <taxon>Rhodoreae</taxon>
        <taxon>Rhododendron</taxon>
    </lineage>
</organism>
<evidence type="ECO:0000313" key="2">
    <source>
        <dbReference type="EMBL" id="KAG5540488.1"/>
    </source>
</evidence>
<dbReference type="AlphaFoldDB" id="A0AAV6JID8"/>
<protein>
    <submittedName>
        <fullName evidence="2">Uncharacterized protein</fullName>
    </submittedName>
</protein>
<accession>A0AAV6JID8</accession>